<dbReference type="CDD" id="cd03808">
    <property type="entry name" value="GT4_CapM-like"/>
    <property type="match status" value="1"/>
</dbReference>
<name>A0A6V8MH95_9BACT</name>
<sequence length="375" mass="41597">MSAPTTILYFVNQLEFFLSHRLPLAQAAQKAGYRVHVAGPRSPSVARLEAEGFVFHHIPMTRSGVHPVQELATCWQIYRLLRRLKPAILHNVALKAVCYGSLAARLAGTRAVVNALTGLGFVFIARHRRARVLRQLIMAGLRLAFRQRRHRLIMQNHDDPRLFIDAKVVPPDEVVVIRGSGVDLDQFRPSPEPPGEIRTVLVSRMLWDKGVGDFVEAARELKRRGVPVRCLLVGDHDPGNRASVPIEQLTRWHEEGVVQWLGHSSEVAEVFARAHIVCLPSYREGLPKVLIEAAACGRAIVTSDVPGCREIVEHGRTGLVVPVRDGGALAEAIETLARDDELRRSMAGQGRELAVREFSVQKVLEETLAVYGGLL</sequence>
<dbReference type="InterPro" id="IPR028098">
    <property type="entry name" value="Glyco_trans_4-like_N"/>
</dbReference>
<evidence type="ECO:0000313" key="3">
    <source>
        <dbReference type="EMBL" id="GFO59332.1"/>
    </source>
</evidence>
<gene>
    <name evidence="3" type="ORF">GMST_16570</name>
</gene>
<evidence type="ECO:0000259" key="1">
    <source>
        <dbReference type="Pfam" id="PF00534"/>
    </source>
</evidence>
<dbReference type="Gene3D" id="3.40.50.2000">
    <property type="entry name" value="Glycogen Phosphorylase B"/>
    <property type="match status" value="2"/>
</dbReference>
<accession>A0A6V8MH95</accession>
<dbReference type="GO" id="GO:0016757">
    <property type="term" value="F:glycosyltransferase activity"/>
    <property type="evidence" value="ECO:0007669"/>
    <property type="project" value="InterPro"/>
</dbReference>
<dbReference type="InterPro" id="IPR001296">
    <property type="entry name" value="Glyco_trans_1"/>
</dbReference>
<feature type="domain" description="Glycosyl transferase family 1" evidence="1">
    <location>
        <begin position="186"/>
        <end position="352"/>
    </location>
</feature>
<reference evidence="4" key="1">
    <citation type="submission" date="2020-06" db="EMBL/GenBank/DDBJ databases">
        <title>Draft genomic sequence of Geomonas sp. Red330.</title>
        <authorList>
            <person name="Itoh H."/>
            <person name="Zhenxing X."/>
            <person name="Ushijima N."/>
            <person name="Masuda Y."/>
            <person name="Shiratori Y."/>
            <person name="Senoo K."/>
        </authorList>
    </citation>
    <scope>NUCLEOTIDE SEQUENCE [LARGE SCALE GENOMIC DNA]</scope>
    <source>
        <strain evidence="4">Red330</strain>
    </source>
</reference>
<dbReference type="RefSeq" id="WP_183354173.1">
    <property type="nucleotide sequence ID" value="NZ_BLXX01000004.1"/>
</dbReference>
<organism evidence="3 4">
    <name type="scientific">Geomonas silvestris</name>
    <dbReference type="NCBI Taxonomy" id="2740184"/>
    <lineage>
        <taxon>Bacteria</taxon>
        <taxon>Pseudomonadati</taxon>
        <taxon>Thermodesulfobacteriota</taxon>
        <taxon>Desulfuromonadia</taxon>
        <taxon>Geobacterales</taxon>
        <taxon>Geobacteraceae</taxon>
        <taxon>Geomonas</taxon>
    </lineage>
</organism>
<dbReference type="Proteomes" id="UP000556026">
    <property type="component" value="Unassembled WGS sequence"/>
</dbReference>
<keyword evidence="4" id="KW-1185">Reference proteome</keyword>
<proteinExistence type="predicted"/>
<evidence type="ECO:0000259" key="2">
    <source>
        <dbReference type="Pfam" id="PF13477"/>
    </source>
</evidence>
<dbReference type="AlphaFoldDB" id="A0A6V8MH95"/>
<evidence type="ECO:0000313" key="4">
    <source>
        <dbReference type="Proteomes" id="UP000556026"/>
    </source>
</evidence>
<keyword evidence="3" id="KW-0808">Transferase</keyword>
<dbReference type="Pfam" id="PF13477">
    <property type="entry name" value="Glyco_trans_4_2"/>
    <property type="match status" value="1"/>
</dbReference>
<dbReference type="SUPFAM" id="SSF53756">
    <property type="entry name" value="UDP-Glycosyltransferase/glycogen phosphorylase"/>
    <property type="match status" value="1"/>
</dbReference>
<comment type="caution">
    <text evidence="3">The sequence shown here is derived from an EMBL/GenBank/DDBJ whole genome shotgun (WGS) entry which is preliminary data.</text>
</comment>
<dbReference type="Pfam" id="PF00534">
    <property type="entry name" value="Glycos_transf_1"/>
    <property type="match status" value="1"/>
</dbReference>
<dbReference type="EMBL" id="BLXX01000004">
    <property type="protein sequence ID" value="GFO59332.1"/>
    <property type="molecule type" value="Genomic_DNA"/>
</dbReference>
<protein>
    <submittedName>
        <fullName evidence="3">Glycosyl transferase</fullName>
    </submittedName>
</protein>
<feature type="domain" description="Glycosyltransferase subfamily 4-like N-terminal" evidence="2">
    <location>
        <begin position="7"/>
        <end position="142"/>
    </location>
</feature>
<dbReference type="PANTHER" id="PTHR12526">
    <property type="entry name" value="GLYCOSYLTRANSFERASE"/>
    <property type="match status" value="1"/>
</dbReference>
<dbReference type="PANTHER" id="PTHR12526:SF638">
    <property type="entry name" value="SPORE COAT PROTEIN SA"/>
    <property type="match status" value="1"/>
</dbReference>